<dbReference type="PROSITE" id="PS51257">
    <property type="entry name" value="PROKAR_LIPOPROTEIN"/>
    <property type="match status" value="1"/>
</dbReference>
<keyword evidence="4" id="KW-1185">Reference proteome</keyword>
<dbReference type="OrthoDB" id="1797983at2"/>
<evidence type="ECO:0000313" key="3">
    <source>
        <dbReference type="EMBL" id="PRY78647.1"/>
    </source>
</evidence>
<dbReference type="AlphaFoldDB" id="A0A2T0W103"/>
<protein>
    <submittedName>
        <fullName evidence="3">Uncharacterized protein</fullName>
    </submittedName>
</protein>
<proteinExistence type="predicted"/>
<keyword evidence="2" id="KW-0732">Signal</keyword>
<accession>A0A2T0W103</accession>
<feature type="signal peptide" evidence="2">
    <location>
        <begin position="1"/>
        <end position="22"/>
    </location>
</feature>
<name>A0A2T0W103_9LACT</name>
<evidence type="ECO:0000256" key="2">
    <source>
        <dbReference type="SAM" id="SignalP"/>
    </source>
</evidence>
<dbReference type="RefSeq" id="WP_106195384.1">
    <property type="nucleotide sequence ID" value="NZ_PVTO01000025.1"/>
</dbReference>
<evidence type="ECO:0000313" key="4">
    <source>
        <dbReference type="Proteomes" id="UP000238205"/>
    </source>
</evidence>
<dbReference type="EMBL" id="PVTO01000025">
    <property type="protein sequence ID" value="PRY78647.1"/>
    <property type="molecule type" value="Genomic_DNA"/>
</dbReference>
<evidence type="ECO:0000256" key="1">
    <source>
        <dbReference type="SAM" id="MobiDB-lite"/>
    </source>
</evidence>
<feature type="chain" id="PRO_5015516819" evidence="2">
    <location>
        <begin position="23"/>
        <end position="167"/>
    </location>
</feature>
<feature type="region of interest" description="Disordered" evidence="1">
    <location>
        <begin position="29"/>
        <end position="49"/>
    </location>
</feature>
<sequence length="167" mass="18284">MNFRQLNLPAAILLSVFLSACADTASDEEAFEQDSAVEEGTHTDDPIPLPPELTIQAGDDTIIPVLGSYSWSVENQDGTLNSIEASADGPPELVRMSEPTQVTEDATIEFVFEEEPRTYSVRIWDEDNTVISESNDLVLSGTGDVIYEVLAFWEQGTASYAFSLTIE</sequence>
<reference evidence="3 4" key="1">
    <citation type="submission" date="2018-03" db="EMBL/GenBank/DDBJ databases">
        <title>Genomic Encyclopedia of Archaeal and Bacterial Type Strains, Phase II (KMG-II): from individual species to whole genera.</title>
        <authorList>
            <person name="Goeker M."/>
        </authorList>
    </citation>
    <scope>NUCLEOTIDE SEQUENCE [LARGE SCALE GENOMIC DNA]</scope>
    <source>
        <strain evidence="3 4">DSM 13175</strain>
    </source>
</reference>
<dbReference type="Proteomes" id="UP000238205">
    <property type="component" value="Unassembled WGS sequence"/>
</dbReference>
<gene>
    <name evidence="3" type="ORF">CLV38_12518</name>
</gene>
<comment type="caution">
    <text evidence="3">The sequence shown here is derived from an EMBL/GenBank/DDBJ whole genome shotgun (WGS) entry which is preliminary data.</text>
</comment>
<organism evidence="3 4">
    <name type="scientific">Alkalibacterium olivapovliticus</name>
    <dbReference type="NCBI Taxonomy" id="99907"/>
    <lineage>
        <taxon>Bacteria</taxon>
        <taxon>Bacillati</taxon>
        <taxon>Bacillota</taxon>
        <taxon>Bacilli</taxon>
        <taxon>Lactobacillales</taxon>
        <taxon>Carnobacteriaceae</taxon>
        <taxon>Alkalibacterium</taxon>
    </lineage>
</organism>